<dbReference type="RefSeq" id="WP_259060540.1">
    <property type="nucleotide sequence ID" value="NZ_CP102845.1"/>
</dbReference>
<evidence type="ECO:0000313" key="3">
    <source>
        <dbReference type="Proteomes" id="UP001017257"/>
    </source>
</evidence>
<proteinExistence type="predicted"/>
<feature type="compositionally biased region" description="Polar residues" evidence="1">
    <location>
        <begin position="29"/>
        <end position="41"/>
    </location>
</feature>
<protein>
    <recommendedName>
        <fullName evidence="4">Malic enzyme</fullName>
    </recommendedName>
</protein>
<dbReference type="EMBL" id="CP102845">
    <property type="protein sequence ID" value="UVF21532.1"/>
    <property type="molecule type" value="Genomic_DNA"/>
</dbReference>
<accession>A0ABY5S0F8</accession>
<evidence type="ECO:0008006" key="4">
    <source>
        <dbReference type="Google" id="ProtNLM"/>
    </source>
</evidence>
<reference evidence="2" key="1">
    <citation type="submission" date="2022-08" db="EMBL/GenBank/DDBJ databases">
        <title>Microvirga terrae sp. nov., isolated from soil.</title>
        <authorList>
            <person name="Kim K.H."/>
            <person name="Seo Y.L."/>
            <person name="Kim J.M."/>
            <person name="Lee J.K."/>
            <person name="Han D.M."/>
            <person name="Jeon C.O."/>
        </authorList>
    </citation>
    <scope>NUCLEOTIDE SEQUENCE</scope>
    <source>
        <strain evidence="2">R24</strain>
    </source>
</reference>
<organism evidence="2 3">
    <name type="scientific">Microvirga terrae</name>
    <dbReference type="NCBI Taxonomy" id="2740529"/>
    <lineage>
        <taxon>Bacteria</taxon>
        <taxon>Pseudomonadati</taxon>
        <taxon>Pseudomonadota</taxon>
        <taxon>Alphaproteobacteria</taxon>
        <taxon>Hyphomicrobiales</taxon>
        <taxon>Methylobacteriaceae</taxon>
        <taxon>Microvirga</taxon>
    </lineage>
</organism>
<evidence type="ECO:0000313" key="2">
    <source>
        <dbReference type="EMBL" id="UVF21532.1"/>
    </source>
</evidence>
<sequence>MANGEQRVNREAKKPKKEKAKTIAAAPSTKGTVGSSAGSKK</sequence>
<name>A0ABY5S0F8_9HYPH</name>
<evidence type="ECO:0000256" key="1">
    <source>
        <dbReference type="SAM" id="MobiDB-lite"/>
    </source>
</evidence>
<feature type="region of interest" description="Disordered" evidence="1">
    <location>
        <begin position="1"/>
        <end position="41"/>
    </location>
</feature>
<gene>
    <name evidence="2" type="ORF">HPT29_010615</name>
</gene>
<keyword evidence="3" id="KW-1185">Reference proteome</keyword>
<dbReference type="Proteomes" id="UP001017257">
    <property type="component" value="Chromosome"/>
</dbReference>